<name>A0ABP9DLJ6_9BACT</name>
<dbReference type="InterPro" id="IPR006076">
    <property type="entry name" value="FAD-dep_OxRdtase"/>
</dbReference>
<keyword evidence="4" id="KW-0319">Glycerol metabolism</keyword>
<evidence type="ECO:0000256" key="5">
    <source>
        <dbReference type="ARBA" id="ARBA00022827"/>
    </source>
</evidence>
<evidence type="ECO:0000256" key="4">
    <source>
        <dbReference type="ARBA" id="ARBA00022798"/>
    </source>
</evidence>
<comment type="caution">
    <text evidence="9">The sequence shown here is derived from an EMBL/GenBank/DDBJ whole genome shotgun (WGS) entry which is preliminary data.</text>
</comment>
<dbReference type="InterPro" id="IPR038299">
    <property type="entry name" value="DAO_C_sf"/>
</dbReference>
<feature type="domain" description="FAD dependent oxidoreductase" evidence="7">
    <location>
        <begin position="19"/>
        <end position="344"/>
    </location>
</feature>
<evidence type="ECO:0000259" key="7">
    <source>
        <dbReference type="Pfam" id="PF01266"/>
    </source>
</evidence>
<evidence type="ECO:0000256" key="2">
    <source>
        <dbReference type="ARBA" id="ARBA00007330"/>
    </source>
</evidence>
<dbReference type="PRINTS" id="PR01001">
    <property type="entry name" value="FADG3PDH"/>
</dbReference>
<dbReference type="PANTHER" id="PTHR11985:SF35">
    <property type="entry name" value="ANAEROBIC GLYCEROL-3-PHOSPHATE DEHYDROGENASE SUBUNIT A"/>
    <property type="match status" value="1"/>
</dbReference>
<dbReference type="Pfam" id="PF16901">
    <property type="entry name" value="DAO_C"/>
    <property type="match status" value="1"/>
</dbReference>
<dbReference type="RefSeq" id="WP_345374810.1">
    <property type="nucleotide sequence ID" value="NZ_BAABJX010000063.1"/>
</dbReference>
<dbReference type="Gene3D" id="3.50.50.60">
    <property type="entry name" value="FAD/NAD(P)-binding domain"/>
    <property type="match status" value="1"/>
</dbReference>
<evidence type="ECO:0000259" key="8">
    <source>
        <dbReference type="Pfam" id="PF16901"/>
    </source>
</evidence>
<evidence type="ECO:0000313" key="9">
    <source>
        <dbReference type="EMBL" id="GAA4850149.1"/>
    </source>
</evidence>
<comment type="cofactor">
    <cofactor evidence="1">
        <name>FAD</name>
        <dbReference type="ChEBI" id="CHEBI:57692"/>
    </cofactor>
</comment>
<proteinExistence type="inferred from homology"/>
<comment type="similarity">
    <text evidence="2">Belongs to the FAD-dependent glycerol-3-phosphate dehydrogenase family.</text>
</comment>
<dbReference type="Gene3D" id="3.30.9.10">
    <property type="entry name" value="D-Amino Acid Oxidase, subunit A, domain 2"/>
    <property type="match status" value="1"/>
</dbReference>
<dbReference type="Proteomes" id="UP001500298">
    <property type="component" value="Unassembled WGS sequence"/>
</dbReference>
<gene>
    <name evidence="9" type="ORF">GCM10023331_38520</name>
</gene>
<dbReference type="PANTHER" id="PTHR11985">
    <property type="entry name" value="GLYCEROL-3-PHOSPHATE DEHYDROGENASE"/>
    <property type="match status" value="1"/>
</dbReference>
<evidence type="ECO:0000256" key="6">
    <source>
        <dbReference type="ARBA" id="ARBA00023002"/>
    </source>
</evidence>
<dbReference type="InterPro" id="IPR031656">
    <property type="entry name" value="DAO_C"/>
</dbReference>
<sequence>MKRENMLSTIHQMKDQEWDLLVIGGGASGLGVAYDATLRGYKTLLLEQSDFAKGTSSRSTKLVHGGVRYLEQGDILMVKEALYERGVLMENAPHLVQNRKFVVPAFDWWETPYYTAGLKIYDMMAGKLGLGPSESISREETIKALPNINQEGLNGGVTYYDGQFDDARLAITLAQSIADYGGTLLNYAKVTQLHKNEDEQIAGVQVEDLINEEPIKIKAKAVVNATGVFVDGIRSMDKARAPQSIQPSQGVHIVLDRSFMQGDTALMIPRTEDKRVLFAVPWHDVIILGTTDTPVDSPTLEPVALSTEVDFILKTAARYLSKAPTRDDIKSVFAGLRPLAKPDASDTKSTKGMSRSHQVIISDTGLISVIGGKWTTYRKMGEDVVNLYEEHLKLSSQPCLTESTLLHGYQKEVDFDDPLSVYGNDKGKLLQLIEREPALGEKIHADLPYLKVQILWGVLFEMAQTVEDILSRRTRALLLDAKASVEAAPMVSEWMAEILGKSTEWQLNQLSEFTQLSDSYRQIRNDEPEF</sequence>
<accession>A0ABP9DLJ6</accession>
<keyword evidence="10" id="KW-1185">Reference proteome</keyword>
<dbReference type="EMBL" id="BAABJX010000063">
    <property type="protein sequence ID" value="GAA4850149.1"/>
    <property type="molecule type" value="Genomic_DNA"/>
</dbReference>
<evidence type="ECO:0000256" key="1">
    <source>
        <dbReference type="ARBA" id="ARBA00001974"/>
    </source>
</evidence>
<organism evidence="9 10">
    <name type="scientific">Algivirga pacifica</name>
    <dbReference type="NCBI Taxonomy" id="1162670"/>
    <lineage>
        <taxon>Bacteria</taxon>
        <taxon>Pseudomonadati</taxon>
        <taxon>Bacteroidota</taxon>
        <taxon>Cytophagia</taxon>
        <taxon>Cytophagales</taxon>
        <taxon>Flammeovirgaceae</taxon>
        <taxon>Algivirga</taxon>
    </lineage>
</organism>
<keyword evidence="5" id="KW-0274">FAD</keyword>
<feature type="domain" description="Alpha-glycerophosphate oxidase C-terminal" evidence="8">
    <location>
        <begin position="418"/>
        <end position="503"/>
    </location>
</feature>
<reference evidence="10" key="1">
    <citation type="journal article" date="2019" name="Int. J. Syst. Evol. Microbiol.">
        <title>The Global Catalogue of Microorganisms (GCM) 10K type strain sequencing project: providing services to taxonomists for standard genome sequencing and annotation.</title>
        <authorList>
            <consortium name="The Broad Institute Genomics Platform"/>
            <consortium name="The Broad Institute Genome Sequencing Center for Infectious Disease"/>
            <person name="Wu L."/>
            <person name="Ma J."/>
        </authorList>
    </citation>
    <scope>NUCLEOTIDE SEQUENCE [LARGE SCALE GENOMIC DNA]</scope>
    <source>
        <strain evidence="10">JCM 18326</strain>
    </source>
</reference>
<evidence type="ECO:0000256" key="3">
    <source>
        <dbReference type="ARBA" id="ARBA00022630"/>
    </source>
</evidence>
<dbReference type="Gene3D" id="1.10.8.870">
    <property type="entry name" value="Alpha-glycerophosphate oxidase, cap domain"/>
    <property type="match status" value="1"/>
</dbReference>
<dbReference type="InterPro" id="IPR036188">
    <property type="entry name" value="FAD/NAD-bd_sf"/>
</dbReference>
<protein>
    <submittedName>
        <fullName evidence="9">Glycerol-3-phosphate dehydrogenase/oxidase</fullName>
    </submittedName>
</protein>
<evidence type="ECO:0000313" key="10">
    <source>
        <dbReference type="Proteomes" id="UP001500298"/>
    </source>
</evidence>
<dbReference type="Pfam" id="PF01266">
    <property type="entry name" value="DAO"/>
    <property type="match status" value="1"/>
</dbReference>
<dbReference type="InterPro" id="IPR000447">
    <property type="entry name" value="G3P_DH_FAD-dep"/>
</dbReference>
<dbReference type="SUPFAM" id="SSF51905">
    <property type="entry name" value="FAD/NAD(P)-binding domain"/>
    <property type="match status" value="1"/>
</dbReference>
<keyword evidence="3" id="KW-0285">Flavoprotein</keyword>
<keyword evidence="6" id="KW-0560">Oxidoreductase</keyword>